<keyword evidence="1" id="KW-1003">Cell membrane</keyword>
<keyword evidence="4 5" id="KW-0472">Membrane</keyword>
<dbReference type="STRING" id="926561.GCA_000379025_00218"/>
<feature type="domain" description="VWFA" evidence="6">
    <location>
        <begin position="84"/>
        <end position="278"/>
    </location>
</feature>
<keyword evidence="8" id="KW-1185">Reference proteome</keyword>
<dbReference type="SMART" id="SM00327">
    <property type="entry name" value="VWA"/>
    <property type="match status" value="1"/>
</dbReference>
<dbReference type="EMBL" id="SOEG01000005">
    <property type="protein sequence ID" value="TDX52737.1"/>
    <property type="molecule type" value="Genomic_DNA"/>
</dbReference>
<evidence type="ECO:0000256" key="4">
    <source>
        <dbReference type="ARBA" id="ARBA00023136"/>
    </source>
</evidence>
<dbReference type="PANTHER" id="PTHR22550">
    <property type="entry name" value="SPORE GERMINATION PROTEIN"/>
    <property type="match status" value="1"/>
</dbReference>
<feature type="transmembrane region" description="Helical" evidence="5">
    <location>
        <begin position="6"/>
        <end position="21"/>
    </location>
</feature>
<evidence type="ECO:0000256" key="2">
    <source>
        <dbReference type="ARBA" id="ARBA00022692"/>
    </source>
</evidence>
<dbReference type="SUPFAM" id="SSF53300">
    <property type="entry name" value="vWA-like"/>
    <property type="match status" value="1"/>
</dbReference>
<dbReference type="Pfam" id="PF00092">
    <property type="entry name" value="VWA"/>
    <property type="match status" value="1"/>
</dbReference>
<gene>
    <name evidence="7" type="ORF">C7959_10591</name>
</gene>
<accession>A0A4R8H9I8</accession>
<dbReference type="PANTHER" id="PTHR22550:SF5">
    <property type="entry name" value="LEUCINE ZIPPER PROTEIN 4"/>
    <property type="match status" value="1"/>
</dbReference>
<evidence type="ECO:0000313" key="7">
    <source>
        <dbReference type="EMBL" id="TDX52737.1"/>
    </source>
</evidence>
<dbReference type="RefSeq" id="WP_134115467.1">
    <property type="nucleotide sequence ID" value="NZ_SOEG01000005.1"/>
</dbReference>
<dbReference type="InterPro" id="IPR011933">
    <property type="entry name" value="Double_TM_dom"/>
</dbReference>
<sequence length="324" mass="36445">MFRFLHWYLLFLIPLLIYLFFKENSSRAIKFSSIKLIKDSGVKATIKHKIGRYTILLGVILLIIALARPQSGKEVNNIKKEGIDIVLALDLSGSMKSVDFDPSRLEVAKETIDKFIKGRKNDRLSLAVFSGTAYTKVPLTLDHNILREMLEKTSSEDVNKDGTAIGMGLSVGINRLKKSNAKSKIIILVTDGENNAGKVSPETAIQIASQIGIKVYTIGVGSDITKIPVGRDFFGQMRYQSYEGGLDEELLQKIGKQTGGEYFRAKDPQALINIFKKIDQLEKSKFDINNYLEYKELAFNFIKGGVILILFGIFLERYFYIKIP</sequence>
<dbReference type="Gene3D" id="3.40.50.410">
    <property type="entry name" value="von Willebrand factor, type A domain"/>
    <property type="match status" value="1"/>
</dbReference>
<keyword evidence="3 5" id="KW-1133">Transmembrane helix</keyword>
<dbReference type="Pfam" id="PF07584">
    <property type="entry name" value="BatA"/>
    <property type="match status" value="1"/>
</dbReference>
<comment type="caution">
    <text evidence="7">The sequence shown here is derived from an EMBL/GenBank/DDBJ whole genome shotgun (WGS) entry which is preliminary data.</text>
</comment>
<feature type="transmembrane region" description="Helical" evidence="5">
    <location>
        <begin position="50"/>
        <end position="67"/>
    </location>
</feature>
<dbReference type="NCBIfam" id="TIGR02226">
    <property type="entry name" value="two_anch"/>
    <property type="match status" value="1"/>
</dbReference>
<dbReference type="InterPro" id="IPR024163">
    <property type="entry name" value="Aerotolerance_reg_N"/>
</dbReference>
<evidence type="ECO:0000259" key="6">
    <source>
        <dbReference type="PROSITE" id="PS50234"/>
    </source>
</evidence>
<dbReference type="Proteomes" id="UP000295832">
    <property type="component" value="Unassembled WGS sequence"/>
</dbReference>
<dbReference type="PROSITE" id="PS50234">
    <property type="entry name" value="VWFA"/>
    <property type="match status" value="1"/>
</dbReference>
<dbReference type="InterPro" id="IPR036465">
    <property type="entry name" value="vWFA_dom_sf"/>
</dbReference>
<dbReference type="InterPro" id="IPR002035">
    <property type="entry name" value="VWF_A"/>
</dbReference>
<reference evidence="7 8" key="1">
    <citation type="submission" date="2019-03" db="EMBL/GenBank/DDBJ databases">
        <title>Subsurface microbial communities from deep shales in Ohio and West Virginia, USA.</title>
        <authorList>
            <person name="Wrighton K."/>
        </authorList>
    </citation>
    <scope>NUCLEOTIDE SEQUENCE [LARGE SCALE GENOMIC DNA]</scope>
    <source>
        <strain evidence="7 8">MSL 6dP</strain>
    </source>
</reference>
<dbReference type="AlphaFoldDB" id="A0A4R8H9I8"/>
<dbReference type="InterPro" id="IPR050768">
    <property type="entry name" value="UPF0353/GerABKA_families"/>
</dbReference>
<evidence type="ECO:0000256" key="1">
    <source>
        <dbReference type="ARBA" id="ARBA00022475"/>
    </source>
</evidence>
<proteinExistence type="predicted"/>
<organism evidence="7 8">
    <name type="scientific">Orenia marismortui</name>
    <dbReference type="NCBI Taxonomy" id="46469"/>
    <lineage>
        <taxon>Bacteria</taxon>
        <taxon>Bacillati</taxon>
        <taxon>Bacillota</taxon>
        <taxon>Clostridia</taxon>
        <taxon>Halanaerobiales</taxon>
        <taxon>Halobacteroidaceae</taxon>
        <taxon>Orenia</taxon>
    </lineage>
</organism>
<evidence type="ECO:0000313" key="8">
    <source>
        <dbReference type="Proteomes" id="UP000295832"/>
    </source>
</evidence>
<evidence type="ECO:0000256" key="5">
    <source>
        <dbReference type="SAM" id="Phobius"/>
    </source>
</evidence>
<name>A0A4R8H9I8_9FIRM</name>
<protein>
    <submittedName>
        <fullName evidence="7">Ca-activated chloride channel family protein</fullName>
    </submittedName>
</protein>
<feature type="transmembrane region" description="Helical" evidence="5">
    <location>
        <begin position="297"/>
        <end position="315"/>
    </location>
</feature>
<evidence type="ECO:0000256" key="3">
    <source>
        <dbReference type="ARBA" id="ARBA00022989"/>
    </source>
</evidence>
<keyword evidence="2 5" id="KW-0812">Transmembrane</keyword>